<comment type="caution">
    <text evidence="1">The sequence shown here is derived from an EMBL/GenBank/DDBJ whole genome shotgun (WGS) entry which is preliminary data.</text>
</comment>
<dbReference type="AlphaFoldDB" id="A0A8J5M090"/>
<reference evidence="1 2" key="1">
    <citation type="submission" date="2020-08" db="EMBL/GenBank/DDBJ databases">
        <title>Plant Genome Project.</title>
        <authorList>
            <person name="Zhang R.-G."/>
        </authorList>
    </citation>
    <scope>NUCLEOTIDE SEQUENCE [LARGE SCALE GENOMIC DNA]</scope>
    <source>
        <tissue evidence="1">Rhizome</tissue>
    </source>
</reference>
<keyword evidence="2" id="KW-1185">Reference proteome</keyword>
<evidence type="ECO:0000313" key="2">
    <source>
        <dbReference type="Proteomes" id="UP000734854"/>
    </source>
</evidence>
<organism evidence="1 2">
    <name type="scientific">Zingiber officinale</name>
    <name type="common">Ginger</name>
    <name type="synonym">Amomum zingiber</name>
    <dbReference type="NCBI Taxonomy" id="94328"/>
    <lineage>
        <taxon>Eukaryota</taxon>
        <taxon>Viridiplantae</taxon>
        <taxon>Streptophyta</taxon>
        <taxon>Embryophyta</taxon>
        <taxon>Tracheophyta</taxon>
        <taxon>Spermatophyta</taxon>
        <taxon>Magnoliopsida</taxon>
        <taxon>Liliopsida</taxon>
        <taxon>Zingiberales</taxon>
        <taxon>Zingiberaceae</taxon>
        <taxon>Zingiber</taxon>
    </lineage>
</organism>
<protein>
    <submittedName>
        <fullName evidence="1">Uncharacterized protein</fullName>
    </submittedName>
</protein>
<dbReference type="Proteomes" id="UP000734854">
    <property type="component" value="Unassembled WGS sequence"/>
</dbReference>
<evidence type="ECO:0000313" key="1">
    <source>
        <dbReference type="EMBL" id="KAG6529952.1"/>
    </source>
</evidence>
<proteinExistence type="predicted"/>
<gene>
    <name evidence="1" type="ORF">ZIOFF_012169</name>
</gene>
<accession>A0A8J5M090</accession>
<sequence>MKPRAVLLPIDGTGNDLISFREIREMLCRIGDCFAFLCGFDSRINWFPQGFLHYPLKDFDRIRHKNEDVVLFVVDFGILDRDQSPRSARVKLRFQRQIFGLYRHSERLSSFPWHNIQVSPPISFITYAPVLLADAIDRSTPDVAWPPVAFVLAARSIFGCRSLAVVIIFAGAQPYNWREAKVHVV</sequence>
<name>A0A8J5M090_ZINOF</name>
<dbReference type="EMBL" id="JACMSC010000003">
    <property type="protein sequence ID" value="KAG6529952.1"/>
    <property type="molecule type" value="Genomic_DNA"/>
</dbReference>